<dbReference type="EMBL" id="JACHHJ010000001">
    <property type="protein sequence ID" value="MBB6449591.1"/>
    <property type="molecule type" value="Genomic_DNA"/>
</dbReference>
<comment type="caution">
    <text evidence="2">The sequence shown here is derived from an EMBL/GenBank/DDBJ whole genome shotgun (WGS) entry which is preliminary data.</text>
</comment>
<protein>
    <submittedName>
        <fullName evidence="2">Uncharacterized protein</fullName>
    </submittedName>
</protein>
<keyword evidence="1" id="KW-0812">Transmembrane</keyword>
<dbReference type="Proteomes" id="UP000568839">
    <property type="component" value="Unassembled WGS sequence"/>
</dbReference>
<feature type="transmembrane region" description="Helical" evidence="1">
    <location>
        <begin position="30"/>
        <end position="48"/>
    </location>
</feature>
<proteinExistence type="predicted"/>
<sequence length="56" mass="6339">MTALRVFETVSFIALTIIAILLITDTLNDANFLLLALVIVIILVNFVWRIKVHKKS</sequence>
<dbReference type="RefSeq" id="WP_184403450.1">
    <property type="nucleotide sequence ID" value="NZ_JACHHJ010000001.1"/>
</dbReference>
<keyword evidence="1" id="KW-0472">Membrane</keyword>
<evidence type="ECO:0000313" key="3">
    <source>
        <dbReference type="Proteomes" id="UP000568839"/>
    </source>
</evidence>
<organism evidence="2 3">
    <name type="scientific">Geomicrobium halophilum</name>
    <dbReference type="NCBI Taxonomy" id="549000"/>
    <lineage>
        <taxon>Bacteria</taxon>
        <taxon>Bacillati</taxon>
        <taxon>Bacillota</taxon>
        <taxon>Bacilli</taxon>
        <taxon>Bacillales</taxon>
        <taxon>Geomicrobium</taxon>
    </lineage>
</organism>
<gene>
    <name evidence="2" type="ORF">HNR44_001540</name>
</gene>
<name>A0A841PTG1_9BACL</name>
<accession>A0A841PTG1</accession>
<keyword evidence="1" id="KW-1133">Transmembrane helix</keyword>
<reference evidence="2 3" key="1">
    <citation type="submission" date="2020-08" db="EMBL/GenBank/DDBJ databases">
        <title>Genomic Encyclopedia of Type Strains, Phase IV (KMG-IV): sequencing the most valuable type-strain genomes for metagenomic binning, comparative biology and taxonomic classification.</title>
        <authorList>
            <person name="Goeker M."/>
        </authorList>
    </citation>
    <scope>NUCLEOTIDE SEQUENCE [LARGE SCALE GENOMIC DNA]</scope>
    <source>
        <strain evidence="2 3">DSM 21769</strain>
    </source>
</reference>
<feature type="transmembrane region" description="Helical" evidence="1">
    <location>
        <begin position="7"/>
        <end position="24"/>
    </location>
</feature>
<dbReference type="AlphaFoldDB" id="A0A841PTG1"/>
<evidence type="ECO:0000256" key="1">
    <source>
        <dbReference type="SAM" id="Phobius"/>
    </source>
</evidence>
<evidence type="ECO:0000313" key="2">
    <source>
        <dbReference type="EMBL" id="MBB6449591.1"/>
    </source>
</evidence>
<keyword evidence="3" id="KW-1185">Reference proteome</keyword>